<protein>
    <submittedName>
        <fullName evidence="2">Acetyltransferase (GNAT) family domain-containing protein</fullName>
    </submittedName>
</protein>
<dbReference type="Gene3D" id="3.40.630.30">
    <property type="match status" value="1"/>
</dbReference>
<feature type="region of interest" description="Disordered" evidence="1">
    <location>
        <begin position="1"/>
        <end position="25"/>
    </location>
</feature>
<keyword evidence="2" id="KW-0808">Transferase</keyword>
<evidence type="ECO:0000256" key="1">
    <source>
        <dbReference type="SAM" id="MobiDB-lite"/>
    </source>
</evidence>
<name>A0A545URD1_9HYPO</name>
<organism evidence="2 3">
    <name type="scientific">Cordyceps javanica</name>
    <dbReference type="NCBI Taxonomy" id="43265"/>
    <lineage>
        <taxon>Eukaryota</taxon>
        <taxon>Fungi</taxon>
        <taxon>Dikarya</taxon>
        <taxon>Ascomycota</taxon>
        <taxon>Pezizomycotina</taxon>
        <taxon>Sordariomycetes</taxon>
        <taxon>Hypocreomycetidae</taxon>
        <taxon>Hypocreales</taxon>
        <taxon>Cordycipitaceae</taxon>
        <taxon>Cordyceps</taxon>
    </lineage>
</organism>
<dbReference type="SUPFAM" id="SSF55729">
    <property type="entry name" value="Acyl-CoA N-acyltransferases (Nat)"/>
    <property type="match status" value="1"/>
</dbReference>
<dbReference type="EMBL" id="SPUK01000016">
    <property type="protein sequence ID" value="TQV92032.1"/>
    <property type="molecule type" value="Genomic_DNA"/>
</dbReference>
<dbReference type="STRING" id="43265.A0A545URD1"/>
<accession>A0A545URD1</accession>
<dbReference type="OrthoDB" id="410198at2759"/>
<keyword evidence="3" id="KW-1185">Reference proteome</keyword>
<dbReference type="CDD" id="cd04301">
    <property type="entry name" value="NAT_SF"/>
    <property type="match status" value="1"/>
</dbReference>
<dbReference type="GO" id="GO:0016740">
    <property type="term" value="F:transferase activity"/>
    <property type="evidence" value="ECO:0007669"/>
    <property type="project" value="UniProtKB-KW"/>
</dbReference>
<dbReference type="Proteomes" id="UP000315783">
    <property type="component" value="Unassembled WGS sequence"/>
</dbReference>
<evidence type="ECO:0000313" key="2">
    <source>
        <dbReference type="EMBL" id="TQV92032.1"/>
    </source>
</evidence>
<evidence type="ECO:0000313" key="3">
    <source>
        <dbReference type="Proteomes" id="UP000315783"/>
    </source>
</evidence>
<reference evidence="2 3" key="1">
    <citation type="journal article" date="2019" name="Appl. Microbiol. Biotechnol.">
        <title>Genome sequence of Isaria javanica and comparative genome analysis insights into family S53 peptidase evolution in fungal entomopathogens.</title>
        <authorList>
            <person name="Lin R."/>
            <person name="Zhang X."/>
            <person name="Xin B."/>
            <person name="Zou M."/>
            <person name="Gao Y."/>
            <person name="Qin F."/>
            <person name="Hu Q."/>
            <person name="Xie B."/>
            <person name="Cheng X."/>
        </authorList>
    </citation>
    <scope>NUCLEOTIDE SEQUENCE [LARGE SCALE GENOMIC DNA]</scope>
    <source>
        <strain evidence="2 3">IJ1G</strain>
    </source>
</reference>
<proteinExistence type="predicted"/>
<dbReference type="AlphaFoldDB" id="A0A545URD1"/>
<feature type="region of interest" description="Disordered" evidence="1">
    <location>
        <begin position="216"/>
        <end position="265"/>
    </location>
</feature>
<comment type="caution">
    <text evidence="2">The sequence shown here is derived from an EMBL/GenBank/DDBJ whole genome shotgun (WGS) entry which is preliminary data.</text>
</comment>
<dbReference type="InterPro" id="IPR016181">
    <property type="entry name" value="Acyl_CoA_acyltransferase"/>
</dbReference>
<sequence>MIPTTTLRPRSPTTTSENDDTTTTFTLRPGRLRDVAAFARTYYAAFSDPRPSAAAAADNFLDVLFGPDYRDRRPDVEAALAAILAPRLWSLQYRLSALVVDKGTGDGNADADDDNVVGFVCVKRPESEVTFYERWLSPRLHALGTLLRRPRTVLDLRRAGAFPRAFALVEPRVRCSPRRRAAWYLSVVAVDPALQGRGLGVGMLRAALAHVEAAGARQPLRTPNDDGTDGADKGRENEEEEPAAAAAAAAEENGKEKDQQVEEMGGPAVWLTARKGTEGLYRKLGFVKVMDSNTGPLSAWNGGAVMFRGLHGVTDRP</sequence>
<gene>
    <name evidence="2" type="ORF">IF1G_09104</name>
</gene>